<comment type="caution">
    <text evidence="9">The sequence shown here is derived from an EMBL/GenBank/DDBJ whole genome shotgun (WGS) entry which is preliminary data.</text>
</comment>
<keyword evidence="7" id="KW-1133">Transmembrane helix</keyword>
<dbReference type="Pfam" id="PF12801">
    <property type="entry name" value="Fer4_5"/>
    <property type="match status" value="3"/>
</dbReference>
<evidence type="ECO:0000256" key="5">
    <source>
        <dbReference type="ARBA" id="ARBA00023004"/>
    </source>
</evidence>
<accession>G9XLV8</accession>
<proteinExistence type="predicted"/>
<feature type="transmembrane region" description="Helical" evidence="7">
    <location>
        <begin position="99"/>
        <end position="127"/>
    </location>
</feature>
<keyword evidence="4" id="KW-0249">Electron transport</keyword>
<evidence type="ECO:0000256" key="6">
    <source>
        <dbReference type="ARBA" id="ARBA00023014"/>
    </source>
</evidence>
<keyword evidence="2" id="KW-0004">4Fe-4S</keyword>
<dbReference type="PROSITE" id="PS00198">
    <property type="entry name" value="4FE4S_FER_1"/>
    <property type="match status" value="1"/>
</dbReference>
<keyword evidence="1" id="KW-0813">Transport</keyword>
<dbReference type="PROSITE" id="PS51379">
    <property type="entry name" value="4FE4S_FER_2"/>
    <property type="match status" value="1"/>
</dbReference>
<keyword evidence="6" id="KW-0411">Iron-sulfur</keyword>
<evidence type="ECO:0000256" key="2">
    <source>
        <dbReference type="ARBA" id="ARBA00022485"/>
    </source>
</evidence>
<dbReference type="PANTHER" id="PTHR30176:SF3">
    <property type="entry name" value="FERREDOXIN-TYPE PROTEIN NAPH"/>
    <property type="match status" value="1"/>
</dbReference>
<protein>
    <submittedName>
        <fullName evidence="9">4Fe-4S binding domain protein</fullName>
    </submittedName>
</protein>
<dbReference type="HOGENOM" id="CLU_066585_0_0_9"/>
<evidence type="ECO:0000256" key="7">
    <source>
        <dbReference type="SAM" id="Phobius"/>
    </source>
</evidence>
<dbReference type="AlphaFoldDB" id="G9XLV8"/>
<dbReference type="SUPFAM" id="SSF54862">
    <property type="entry name" value="4Fe-4S ferredoxins"/>
    <property type="match status" value="1"/>
</dbReference>
<dbReference type="EMBL" id="AFZX01000043">
    <property type="protein sequence ID" value="EHL07384.1"/>
    <property type="molecule type" value="Genomic_DNA"/>
</dbReference>
<dbReference type="Proteomes" id="UP000004416">
    <property type="component" value="Unassembled WGS sequence"/>
</dbReference>
<evidence type="ECO:0000259" key="8">
    <source>
        <dbReference type="PROSITE" id="PS51379"/>
    </source>
</evidence>
<organism evidence="9 10">
    <name type="scientific">Desulfitobacterium hafniense DP7</name>
    <dbReference type="NCBI Taxonomy" id="537010"/>
    <lineage>
        <taxon>Bacteria</taxon>
        <taxon>Bacillati</taxon>
        <taxon>Bacillota</taxon>
        <taxon>Clostridia</taxon>
        <taxon>Eubacteriales</taxon>
        <taxon>Desulfitobacteriaceae</taxon>
        <taxon>Desulfitobacterium</taxon>
    </lineage>
</organism>
<evidence type="ECO:0000313" key="10">
    <source>
        <dbReference type="Proteomes" id="UP000004416"/>
    </source>
</evidence>
<dbReference type="GO" id="GO:0046872">
    <property type="term" value="F:metal ion binding"/>
    <property type="evidence" value="ECO:0007669"/>
    <property type="project" value="UniProtKB-KW"/>
</dbReference>
<keyword evidence="5" id="KW-0408">Iron</keyword>
<reference evidence="9 10" key="1">
    <citation type="submission" date="2011-08" db="EMBL/GenBank/DDBJ databases">
        <authorList>
            <person name="Weinstock G."/>
            <person name="Sodergren E."/>
            <person name="Clifton S."/>
            <person name="Fulton L."/>
            <person name="Fulton B."/>
            <person name="Courtney L."/>
            <person name="Fronick C."/>
            <person name="Harrison M."/>
            <person name="Strong C."/>
            <person name="Farmer C."/>
            <person name="Delahaunty K."/>
            <person name="Markovic C."/>
            <person name="Hall O."/>
            <person name="Minx P."/>
            <person name="Tomlinson C."/>
            <person name="Mitreva M."/>
            <person name="Hou S."/>
            <person name="Chen J."/>
            <person name="Wollam A."/>
            <person name="Pepin K.H."/>
            <person name="Johnson M."/>
            <person name="Bhonagiri V."/>
            <person name="Zhang X."/>
            <person name="Suruliraj S."/>
            <person name="Warren W."/>
            <person name="Chinwalla A."/>
            <person name="Mardis E.R."/>
            <person name="Wilson R.K."/>
        </authorList>
    </citation>
    <scope>NUCLEOTIDE SEQUENCE [LARGE SCALE GENOMIC DNA]</scope>
    <source>
        <strain evidence="9 10">DP7</strain>
    </source>
</reference>
<evidence type="ECO:0000256" key="1">
    <source>
        <dbReference type="ARBA" id="ARBA00022448"/>
    </source>
</evidence>
<dbReference type="GO" id="GO:0005886">
    <property type="term" value="C:plasma membrane"/>
    <property type="evidence" value="ECO:0007669"/>
    <property type="project" value="TreeGrafter"/>
</dbReference>
<feature type="domain" description="4Fe-4S ferredoxin-type" evidence="8">
    <location>
        <begin position="268"/>
        <end position="297"/>
    </location>
</feature>
<evidence type="ECO:0000313" key="9">
    <source>
        <dbReference type="EMBL" id="EHL07384.1"/>
    </source>
</evidence>
<dbReference type="GO" id="GO:0051539">
    <property type="term" value="F:4 iron, 4 sulfur cluster binding"/>
    <property type="evidence" value="ECO:0007669"/>
    <property type="project" value="UniProtKB-KW"/>
</dbReference>
<dbReference type="InterPro" id="IPR017900">
    <property type="entry name" value="4Fe4S_Fe_S_CS"/>
</dbReference>
<sequence>MGMIPVLKQLFSKDTGRKEEIEPLAKVKEPGPEKELPKNRARTLRMTSMAAVMMLVFLGGIAGMGTGSLSSFGVKSISAMCPLGSLEVMLASRTFLPRVVIVFLAIAGLTVLLGRFFCGWICPVPLVRNVLTKKSDEKILEQKSSAPGLAVLGASLASSAVFGFPVFCLVCPVGLIFATLFALTRLLQFNEPTSDLIVFPLIIIIELVFLKKWCGRWCPMGALLGLFSRFNRRLVPTVDRSLCLEDTRNAKCRICRSTCSLDIDLKDGSGAGELSDCTKCRECAANCPVQAIHFPWQRKRSS</sequence>
<feature type="transmembrane region" description="Helical" evidence="7">
    <location>
        <begin position="148"/>
        <end position="181"/>
    </location>
</feature>
<feature type="transmembrane region" description="Helical" evidence="7">
    <location>
        <begin position="193"/>
        <end position="210"/>
    </location>
</feature>
<keyword evidence="7" id="KW-0472">Membrane</keyword>
<dbReference type="PANTHER" id="PTHR30176">
    <property type="entry name" value="FERREDOXIN-TYPE PROTEIN NAPH"/>
    <property type="match status" value="1"/>
</dbReference>
<dbReference type="InterPro" id="IPR051684">
    <property type="entry name" value="Electron_Trans/Redox"/>
</dbReference>
<name>G9XLV8_DESHA</name>
<keyword evidence="3" id="KW-0479">Metal-binding</keyword>
<evidence type="ECO:0000256" key="3">
    <source>
        <dbReference type="ARBA" id="ARBA00022723"/>
    </source>
</evidence>
<keyword evidence="7" id="KW-0812">Transmembrane</keyword>
<dbReference type="InterPro" id="IPR017896">
    <property type="entry name" value="4Fe4S_Fe-S-bd"/>
</dbReference>
<dbReference type="PATRIC" id="fig|537010.4.peg.1818"/>
<gene>
    <name evidence="9" type="ORF">HMPREF0322_01944</name>
</gene>
<evidence type="ECO:0000256" key="4">
    <source>
        <dbReference type="ARBA" id="ARBA00022982"/>
    </source>
</evidence>
<feature type="transmembrane region" description="Helical" evidence="7">
    <location>
        <begin position="44"/>
        <end position="65"/>
    </location>
</feature>